<evidence type="ECO:0000259" key="5">
    <source>
        <dbReference type="PROSITE" id="PS51094"/>
    </source>
</evidence>
<reference evidence="7 8" key="1">
    <citation type="submission" date="2012-12" db="EMBL/GenBank/DDBJ databases">
        <title>Novel taxa of Listeriaceae from agricultural environments in the United States.</title>
        <authorList>
            <person name="den Bakker H.C."/>
            <person name="Allred A."/>
            <person name="Warchocki S."/>
            <person name="Wright E.M."/>
            <person name="Burrell A."/>
            <person name="Nightingale K.K."/>
            <person name="Kephart D."/>
            <person name="Wiedmann M."/>
        </authorList>
    </citation>
    <scope>NUCLEOTIDE SEQUENCE [LARGE SCALE GENOMIC DNA]</scope>
    <source>
        <strain evidence="7 8">FSL F6-1037</strain>
    </source>
</reference>
<evidence type="ECO:0000313" key="8">
    <source>
        <dbReference type="Proteomes" id="UP000019243"/>
    </source>
</evidence>
<keyword evidence="2" id="KW-0805">Transcription regulation</keyword>
<dbReference type="Pfam" id="PF00359">
    <property type="entry name" value="PTS_EIIA_2"/>
    <property type="match status" value="1"/>
</dbReference>
<dbReference type="EMBL" id="AODH01000038">
    <property type="protein sequence ID" value="EUJ38018.1"/>
    <property type="molecule type" value="Genomic_DNA"/>
</dbReference>
<dbReference type="PANTHER" id="PTHR30185">
    <property type="entry name" value="CRYPTIC BETA-GLUCOSIDE BGL OPERON ANTITERMINATOR"/>
    <property type="match status" value="1"/>
</dbReference>
<dbReference type="PANTHER" id="PTHR30185:SF12">
    <property type="entry name" value="TRANSCRIPTIONAL REGULATOR MANR"/>
    <property type="match status" value="1"/>
</dbReference>
<dbReference type="Pfam" id="PF05043">
    <property type="entry name" value="Mga"/>
    <property type="match status" value="1"/>
</dbReference>
<evidence type="ECO:0000259" key="6">
    <source>
        <dbReference type="PROSITE" id="PS51372"/>
    </source>
</evidence>
<protein>
    <submittedName>
        <fullName evidence="7">Transcription antiterminator</fullName>
    </submittedName>
</protein>
<dbReference type="InterPro" id="IPR002178">
    <property type="entry name" value="PTS_EIIA_type-2_dom"/>
</dbReference>
<evidence type="ECO:0000256" key="1">
    <source>
        <dbReference type="ARBA" id="ARBA00022737"/>
    </source>
</evidence>
<dbReference type="InterPro" id="IPR036388">
    <property type="entry name" value="WH-like_DNA-bd_sf"/>
</dbReference>
<feature type="domain" description="PRD" evidence="6">
    <location>
        <begin position="168"/>
        <end position="275"/>
    </location>
</feature>
<dbReference type="InterPro" id="IPR013196">
    <property type="entry name" value="HTH_11"/>
</dbReference>
<dbReference type="STRING" id="1265861.BCAMP_09175"/>
<dbReference type="InterPro" id="IPR036634">
    <property type="entry name" value="PRD_sf"/>
</dbReference>
<dbReference type="Pfam" id="PF08279">
    <property type="entry name" value="HTH_11"/>
    <property type="match status" value="1"/>
</dbReference>
<feature type="domain" description="PTS EIIA type-2" evidence="5">
    <location>
        <begin position="485"/>
        <end position="623"/>
    </location>
</feature>
<evidence type="ECO:0000256" key="2">
    <source>
        <dbReference type="ARBA" id="ARBA00023015"/>
    </source>
</evidence>
<evidence type="ECO:0000256" key="3">
    <source>
        <dbReference type="ARBA" id="ARBA00023159"/>
    </source>
</evidence>
<keyword evidence="1" id="KW-0677">Repeat</keyword>
<keyword evidence="3" id="KW-0010">Activator</keyword>
<dbReference type="Gene3D" id="3.40.930.10">
    <property type="entry name" value="Mannitol-specific EII, Chain A"/>
    <property type="match status" value="1"/>
</dbReference>
<dbReference type="Gene3D" id="1.10.10.10">
    <property type="entry name" value="Winged helix-like DNA-binding domain superfamily/Winged helix DNA-binding domain"/>
    <property type="match status" value="2"/>
</dbReference>
<keyword evidence="4" id="KW-0804">Transcription</keyword>
<dbReference type="PROSITE" id="PS51094">
    <property type="entry name" value="PTS_EIIA_TYPE_2"/>
    <property type="match status" value="1"/>
</dbReference>
<keyword evidence="8" id="KW-1185">Reference proteome</keyword>
<dbReference type="InterPro" id="IPR007737">
    <property type="entry name" value="Mga_HTH"/>
</dbReference>
<dbReference type="SUPFAM" id="SSF55804">
    <property type="entry name" value="Phoshotransferase/anion transport protein"/>
    <property type="match status" value="1"/>
</dbReference>
<gene>
    <name evidence="7" type="ORF">BCAMP_09175</name>
</gene>
<dbReference type="RefSeq" id="WP_035315007.1">
    <property type="nucleotide sequence ID" value="NZ_AODH01000038.1"/>
</dbReference>
<dbReference type="SUPFAM" id="SSF63520">
    <property type="entry name" value="PTS-regulatory domain, PRD"/>
    <property type="match status" value="2"/>
</dbReference>
<comment type="caution">
    <text evidence="7">The sequence shown here is derived from an EMBL/GenBank/DDBJ whole genome shotgun (WGS) entry which is preliminary data.</text>
</comment>
<sequence>MKEVKLLNVLKDKKKPCICRVLAERLKVSDRTIRNYVKQINQKLGEEVIQASTKGYYLDKTLYEKCLYLYEDSRMQTVNGRINYLSGLLLKESEPVTTDALLAELEVSETTLQKDLRRLSDYFKTHNLQLVKKAGHYQLLGSEQQKRTLIRQIFSAETQDQMTAFYTNQDVLKEYEVTQLRAIVEKNINSAQLKMNEFALSNVILHLVVAIMRLKQRKYIESNESVNRHSESAEYLVSQAIFNALAIQHDFQVTIEEVEALRILLIGNTTSNEGDVVDAAMIKLTNEIVAQINQTYFLDFDNHAFIRRFSIHLNNLVVRRKKGIFNNNPMVEILKKQNLMMYDLGLFVANIIEAEIGIAVPDDEVAYLALHIGIFLEEESSNNLVSVAIVSPAYNEMEQRIVQNLEHYFQDQINIKEIITTYPDSTKEIEADIVISTISYIGTSEQEVIMLTPFFNMSDIKKVERSIAKIKLAKDVKYYQRMAHDYFDENFFYYDVIKESKEDYIAFLGHELVDAKIITSSYYESVLEREKMSSTSFNTVAMPHSLYRTAKQSIFAVLYNKAPIIWDVHQVDLVLFMAISQDDSDRFNDFLQLIIEIASDPIAVRAIVEQTHYEGFMTVITTLIQKKLESE</sequence>
<dbReference type="Pfam" id="PF00874">
    <property type="entry name" value="PRD"/>
    <property type="match status" value="1"/>
</dbReference>
<dbReference type="InterPro" id="IPR050661">
    <property type="entry name" value="BglG_antiterminators"/>
</dbReference>
<name>W7CYC3_9LIST</name>
<dbReference type="Proteomes" id="UP000019243">
    <property type="component" value="Unassembled WGS sequence"/>
</dbReference>
<dbReference type="AlphaFoldDB" id="W7CYC3"/>
<evidence type="ECO:0000313" key="7">
    <source>
        <dbReference type="EMBL" id="EUJ38018.1"/>
    </source>
</evidence>
<organism evidence="7 8">
    <name type="scientific">Brochothrix campestris FSL F6-1037</name>
    <dbReference type="NCBI Taxonomy" id="1265861"/>
    <lineage>
        <taxon>Bacteria</taxon>
        <taxon>Bacillati</taxon>
        <taxon>Bacillota</taxon>
        <taxon>Bacilli</taxon>
        <taxon>Bacillales</taxon>
        <taxon>Listeriaceae</taxon>
        <taxon>Brochothrix</taxon>
    </lineage>
</organism>
<dbReference type="InterPro" id="IPR011608">
    <property type="entry name" value="PRD"/>
</dbReference>
<evidence type="ECO:0000256" key="4">
    <source>
        <dbReference type="ARBA" id="ARBA00023163"/>
    </source>
</evidence>
<dbReference type="PROSITE" id="PS51372">
    <property type="entry name" value="PRD_2"/>
    <property type="match status" value="2"/>
</dbReference>
<dbReference type="OrthoDB" id="3710983at2"/>
<proteinExistence type="predicted"/>
<accession>W7CYC3</accession>
<dbReference type="InterPro" id="IPR016152">
    <property type="entry name" value="PTrfase/Anion_transptr"/>
</dbReference>
<feature type="domain" description="PRD" evidence="6">
    <location>
        <begin position="276"/>
        <end position="382"/>
    </location>
</feature>
<dbReference type="GO" id="GO:0006355">
    <property type="term" value="P:regulation of DNA-templated transcription"/>
    <property type="evidence" value="ECO:0007669"/>
    <property type="project" value="InterPro"/>
</dbReference>
<dbReference type="Gene3D" id="1.10.1790.10">
    <property type="entry name" value="PRD domain"/>
    <property type="match status" value="1"/>
</dbReference>